<feature type="region of interest" description="Disordered" evidence="1">
    <location>
        <begin position="190"/>
        <end position="221"/>
    </location>
</feature>
<dbReference type="STRING" id="419597.SAMN04487957_11057"/>
<feature type="region of interest" description="Disordered" evidence="1">
    <location>
        <begin position="1"/>
        <end position="89"/>
    </location>
</feature>
<feature type="compositionally biased region" description="Basic and acidic residues" evidence="1">
    <location>
        <begin position="37"/>
        <end position="47"/>
    </location>
</feature>
<dbReference type="AlphaFoldDB" id="A0A1H0LR30"/>
<evidence type="ECO:0000313" key="3">
    <source>
        <dbReference type="Proteomes" id="UP000199075"/>
    </source>
</evidence>
<dbReference type="RefSeq" id="WP_089680249.1">
    <property type="nucleotide sequence ID" value="NZ_FNIV01000010.1"/>
</dbReference>
<dbReference type="EMBL" id="FNIV01000010">
    <property type="protein sequence ID" value="SDO70330.1"/>
    <property type="molecule type" value="Genomic_DNA"/>
</dbReference>
<reference evidence="3" key="1">
    <citation type="submission" date="2016-10" db="EMBL/GenBank/DDBJ databases">
        <authorList>
            <person name="Varghese N."/>
            <person name="Submissions S."/>
        </authorList>
    </citation>
    <scope>NUCLEOTIDE SEQUENCE [LARGE SCALE GENOMIC DNA]</scope>
    <source>
        <strain evidence="3">CGMCC 1.6444</strain>
    </source>
</reference>
<feature type="compositionally biased region" description="Basic and acidic residues" evidence="1">
    <location>
        <begin position="69"/>
        <end position="89"/>
    </location>
</feature>
<keyword evidence="3" id="KW-1185">Reference proteome</keyword>
<proteinExistence type="predicted"/>
<evidence type="ECO:0000256" key="1">
    <source>
        <dbReference type="SAM" id="MobiDB-lite"/>
    </source>
</evidence>
<organism evidence="2 3">
    <name type="scientific">Halomonas shengliensis</name>
    <dbReference type="NCBI Taxonomy" id="419597"/>
    <lineage>
        <taxon>Bacteria</taxon>
        <taxon>Pseudomonadati</taxon>
        <taxon>Pseudomonadota</taxon>
        <taxon>Gammaproteobacteria</taxon>
        <taxon>Oceanospirillales</taxon>
        <taxon>Halomonadaceae</taxon>
        <taxon>Halomonas</taxon>
    </lineage>
</organism>
<protein>
    <submittedName>
        <fullName evidence="2">Uncharacterized protein</fullName>
    </submittedName>
</protein>
<dbReference type="OrthoDB" id="6168948at2"/>
<accession>A0A1H0LR30</accession>
<dbReference type="Proteomes" id="UP000199075">
    <property type="component" value="Unassembled WGS sequence"/>
</dbReference>
<name>A0A1H0LR30_9GAMM</name>
<sequence length="221" mass="24540">MPRNSWTSLDPERPAPVSDASTPSEPPPFPESLLALQRERDALERRMQRLTQGGAEPADDARFPVTPLSERRRADAAWARQRDRLGGAATDAREAIEVATDSSVEGAREPLPLLRTGLRRLGEPLERSGLLKDARLREPSLPAERLATLAAAGQEALTRRYAARRDRLLSVVTGGCGDLDRRAESARRRALASRREAMAQQQADDRRVAQARRQRQLQEDA</sequence>
<gene>
    <name evidence="2" type="ORF">SAMN04487957_11057</name>
</gene>
<evidence type="ECO:0000313" key="2">
    <source>
        <dbReference type="EMBL" id="SDO70330.1"/>
    </source>
</evidence>
<feature type="compositionally biased region" description="Basic and acidic residues" evidence="1">
    <location>
        <begin position="190"/>
        <end position="208"/>
    </location>
</feature>